<dbReference type="RefSeq" id="WP_338256294.1">
    <property type="nucleotide sequence ID" value="NZ_BSRI01000002.1"/>
</dbReference>
<evidence type="ECO:0000256" key="4">
    <source>
        <dbReference type="SAM" id="MobiDB-lite"/>
    </source>
</evidence>
<comment type="similarity">
    <text evidence="3">Belongs to the acetolactate synthase small subunit family.</text>
</comment>
<proteinExistence type="inferred from homology"/>
<dbReference type="NCBIfam" id="NF008864">
    <property type="entry name" value="PRK11895.1"/>
    <property type="match status" value="1"/>
</dbReference>
<dbReference type="PROSITE" id="PS51671">
    <property type="entry name" value="ACT"/>
    <property type="match status" value="1"/>
</dbReference>
<feature type="domain" description="ACT" evidence="5">
    <location>
        <begin position="26"/>
        <end position="100"/>
    </location>
</feature>
<dbReference type="PANTHER" id="PTHR30239">
    <property type="entry name" value="ACETOLACTATE SYNTHASE SMALL SUBUNIT"/>
    <property type="match status" value="1"/>
</dbReference>
<dbReference type="Pfam" id="PF13710">
    <property type="entry name" value="ACT_5"/>
    <property type="match status" value="1"/>
</dbReference>
<dbReference type="Gene3D" id="3.30.70.260">
    <property type="match status" value="1"/>
</dbReference>
<dbReference type="PANTHER" id="PTHR30239:SF0">
    <property type="entry name" value="ACETOLACTATE SYNTHASE SMALL SUBUNIT 1, CHLOROPLASTIC"/>
    <property type="match status" value="1"/>
</dbReference>
<feature type="compositionally biased region" description="Polar residues" evidence="4">
    <location>
        <begin position="1"/>
        <end position="21"/>
    </location>
</feature>
<dbReference type="InterPro" id="IPR019455">
    <property type="entry name" value="Acetolactate_synth_ssu_C"/>
</dbReference>
<dbReference type="InterPro" id="IPR004789">
    <property type="entry name" value="Acetalactate_synth_ssu"/>
</dbReference>
<comment type="catalytic activity">
    <reaction evidence="2 3">
        <text>2 pyruvate + H(+) = (2S)-2-acetolactate + CO2</text>
        <dbReference type="Rhea" id="RHEA:25249"/>
        <dbReference type="ChEBI" id="CHEBI:15361"/>
        <dbReference type="ChEBI" id="CHEBI:15378"/>
        <dbReference type="ChEBI" id="CHEBI:16526"/>
        <dbReference type="ChEBI" id="CHEBI:58476"/>
        <dbReference type="EC" id="2.2.1.6"/>
    </reaction>
</comment>
<comment type="subunit">
    <text evidence="1 3">Dimer of large and small chains.</text>
</comment>
<feature type="region of interest" description="Disordered" evidence="4">
    <location>
        <begin position="1"/>
        <end position="24"/>
    </location>
</feature>
<evidence type="ECO:0000259" key="5">
    <source>
        <dbReference type="PROSITE" id="PS51671"/>
    </source>
</evidence>
<dbReference type="EC" id="2.2.1.6" evidence="3"/>
<dbReference type="NCBIfam" id="TIGR00119">
    <property type="entry name" value="acolac_sm"/>
    <property type="match status" value="1"/>
</dbReference>
<comment type="pathway">
    <text evidence="3">Amino-acid biosynthesis; L-isoleucine biosynthesis; L-isoleucine from 2-oxobutanoate: step 1/4.</text>
</comment>
<name>A0ABQ6G107_9CHLR</name>
<keyword evidence="7" id="KW-1185">Reference proteome</keyword>
<gene>
    <name evidence="6" type="primary">ilvH</name>
    <name evidence="6" type="ORF">KDH_64140</name>
</gene>
<dbReference type="Proteomes" id="UP001344906">
    <property type="component" value="Unassembled WGS sequence"/>
</dbReference>
<sequence length="183" mass="19356">MSNTATTTTPRAHHSNAPQGTEKTHTLIILVQDRPGSVDRVVGVLRRRRSMLQSLSIAPGTQSEMFRITAQVKDAEVVVDHLVAQIQKVVDVQQVANVSPAQAITRELAVIQVETANADSNAIISTGEPFGAVVIDATPEAVTLEVTGDAAKIAEALAAFQQYGIRDVARSGPVALARDAATK</sequence>
<evidence type="ECO:0000313" key="7">
    <source>
        <dbReference type="Proteomes" id="UP001344906"/>
    </source>
</evidence>
<dbReference type="InterPro" id="IPR027271">
    <property type="entry name" value="Acetolactate_synth/TF_NikR_C"/>
</dbReference>
<comment type="caution">
    <text evidence="6">The sequence shown here is derived from an EMBL/GenBank/DDBJ whole genome shotgun (WGS) entry which is preliminary data.</text>
</comment>
<dbReference type="Pfam" id="PF10369">
    <property type="entry name" value="ALS_ss_C"/>
    <property type="match status" value="1"/>
</dbReference>
<keyword evidence="3" id="KW-0808">Transferase</keyword>
<evidence type="ECO:0000256" key="2">
    <source>
        <dbReference type="ARBA" id="ARBA00048670"/>
    </source>
</evidence>
<dbReference type="EMBL" id="BSRI01000002">
    <property type="protein sequence ID" value="GLV59588.1"/>
    <property type="molecule type" value="Genomic_DNA"/>
</dbReference>
<protein>
    <recommendedName>
        <fullName evidence="3">Acetolactate synthase small subunit</fullName>
        <shortName evidence="3">AHAS</shortName>
        <shortName evidence="3">ALS</shortName>
        <ecNumber evidence="3">2.2.1.6</ecNumber>
    </recommendedName>
    <alternativeName>
        <fullName evidence="3">Acetohydroxy-acid synthase small subunit</fullName>
    </alternativeName>
</protein>
<evidence type="ECO:0000313" key="6">
    <source>
        <dbReference type="EMBL" id="GLV59588.1"/>
    </source>
</evidence>
<dbReference type="Gene3D" id="3.30.70.1150">
    <property type="entry name" value="ACT-like. Chain A, domain 2"/>
    <property type="match status" value="1"/>
</dbReference>
<evidence type="ECO:0000256" key="1">
    <source>
        <dbReference type="ARBA" id="ARBA00011744"/>
    </source>
</evidence>
<reference evidence="6 7" key="1">
    <citation type="submission" date="2023-02" db="EMBL/GenBank/DDBJ databases">
        <title>Dictyobacter halimunensis sp. nov., a new member of the class Ktedonobacteria from forest soil in a geothermal area.</title>
        <authorList>
            <person name="Rachmania M.K."/>
            <person name="Ningsih F."/>
            <person name="Sakai Y."/>
            <person name="Yabe S."/>
            <person name="Yokota A."/>
            <person name="Sjamsuridzal W."/>
        </authorList>
    </citation>
    <scope>NUCLEOTIDE SEQUENCE [LARGE SCALE GENOMIC DNA]</scope>
    <source>
        <strain evidence="6 7">S3.2.2.5</strain>
    </source>
</reference>
<organism evidence="6 7">
    <name type="scientific">Dictyobacter halimunensis</name>
    <dbReference type="NCBI Taxonomy" id="3026934"/>
    <lineage>
        <taxon>Bacteria</taxon>
        <taxon>Bacillati</taxon>
        <taxon>Chloroflexota</taxon>
        <taxon>Ktedonobacteria</taxon>
        <taxon>Ktedonobacterales</taxon>
        <taxon>Dictyobacteraceae</taxon>
        <taxon>Dictyobacter</taxon>
    </lineage>
</organism>
<keyword evidence="3" id="KW-0100">Branched-chain amino acid biosynthesis</keyword>
<comment type="pathway">
    <text evidence="3">Amino-acid biosynthesis; L-valine biosynthesis; L-valine from pyruvate: step 1/4.</text>
</comment>
<dbReference type="InterPro" id="IPR045865">
    <property type="entry name" value="ACT-like_dom_sf"/>
</dbReference>
<evidence type="ECO:0000256" key="3">
    <source>
        <dbReference type="RuleBase" id="RU368092"/>
    </source>
</evidence>
<accession>A0ABQ6G107</accession>
<comment type="function">
    <text evidence="3">Catalyzes the conversion of 2 pyruvate molecules into acetolactate in the first common step of the biosynthetic pathway of the branched-amino acids such as leucine, isoleucine, and valine.</text>
</comment>
<keyword evidence="3" id="KW-0028">Amino-acid biosynthesis</keyword>
<dbReference type="InterPro" id="IPR002912">
    <property type="entry name" value="ACT_dom"/>
</dbReference>
<dbReference type="SUPFAM" id="SSF55021">
    <property type="entry name" value="ACT-like"/>
    <property type="match status" value="2"/>
</dbReference>